<dbReference type="SUPFAM" id="SSF57667">
    <property type="entry name" value="beta-beta-alpha zinc fingers"/>
    <property type="match status" value="1"/>
</dbReference>
<evidence type="ECO:0000256" key="1">
    <source>
        <dbReference type="ARBA" id="ARBA00022723"/>
    </source>
</evidence>
<dbReference type="EMBL" id="BSYA01000308">
    <property type="protein sequence ID" value="GMG38464.1"/>
    <property type="molecule type" value="Genomic_DNA"/>
</dbReference>
<dbReference type="InterPro" id="IPR036236">
    <property type="entry name" value="Znf_C2H2_sf"/>
</dbReference>
<feature type="region of interest" description="Disordered" evidence="4">
    <location>
        <begin position="1"/>
        <end position="41"/>
    </location>
</feature>
<dbReference type="Proteomes" id="UP001165205">
    <property type="component" value="Unassembled WGS sequence"/>
</dbReference>
<evidence type="ECO:0000256" key="4">
    <source>
        <dbReference type="SAM" id="MobiDB-lite"/>
    </source>
</evidence>
<evidence type="ECO:0000313" key="5">
    <source>
        <dbReference type="EMBL" id="GMG38464.1"/>
    </source>
</evidence>
<proteinExistence type="predicted"/>
<dbReference type="GO" id="GO:0046872">
    <property type="term" value="F:metal ion binding"/>
    <property type="evidence" value="ECO:0007669"/>
    <property type="project" value="UniProtKB-KW"/>
</dbReference>
<keyword evidence="3" id="KW-0175">Coiled coil</keyword>
<protein>
    <submittedName>
        <fullName evidence="5">Unnamed protein product</fullName>
    </submittedName>
</protein>
<feature type="compositionally biased region" description="Acidic residues" evidence="4">
    <location>
        <begin position="24"/>
        <end position="41"/>
    </location>
</feature>
<dbReference type="AlphaFoldDB" id="A0AAN4Z145"/>
<dbReference type="PANTHER" id="PTHR13267">
    <property type="entry name" value="ZINC FINGER PROTEIN 277"/>
    <property type="match status" value="1"/>
</dbReference>
<comment type="caution">
    <text evidence="5">The sequence shown here is derived from an EMBL/GenBank/DDBJ whole genome shotgun (WGS) entry which is preliminary data.</text>
</comment>
<keyword evidence="1" id="KW-0479">Metal-binding</keyword>
<reference evidence="5" key="1">
    <citation type="submission" date="2023-04" db="EMBL/GenBank/DDBJ databases">
        <title>Aspergillus oryzae NBRC 4228.</title>
        <authorList>
            <person name="Ichikawa N."/>
            <person name="Sato H."/>
            <person name="Tonouchi N."/>
        </authorList>
    </citation>
    <scope>NUCLEOTIDE SEQUENCE</scope>
    <source>
        <strain evidence="5">NBRC 4228</strain>
    </source>
</reference>
<organism evidence="5 6">
    <name type="scientific">Aspergillus oryzae</name>
    <name type="common">Yellow koji mold</name>
    <dbReference type="NCBI Taxonomy" id="5062"/>
    <lineage>
        <taxon>Eukaryota</taxon>
        <taxon>Fungi</taxon>
        <taxon>Dikarya</taxon>
        <taxon>Ascomycota</taxon>
        <taxon>Pezizomycotina</taxon>
        <taxon>Eurotiomycetes</taxon>
        <taxon>Eurotiomycetidae</taxon>
        <taxon>Eurotiales</taxon>
        <taxon>Aspergillaceae</taxon>
        <taxon>Aspergillus</taxon>
        <taxon>Aspergillus subgen. Circumdati</taxon>
    </lineage>
</organism>
<keyword evidence="2" id="KW-0862">Zinc</keyword>
<dbReference type="InterPro" id="IPR040048">
    <property type="entry name" value="ZNF277"/>
</dbReference>
<evidence type="ECO:0000256" key="3">
    <source>
        <dbReference type="SAM" id="Coils"/>
    </source>
</evidence>
<accession>A0AAN4Z145</accession>
<feature type="coiled-coil region" evidence="3">
    <location>
        <begin position="135"/>
        <end position="169"/>
    </location>
</feature>
<evidence type="ECO:0000313" key="6">
    <source>
        <dbReference type="Proteomes" id="UP001165205"/>
    </source>
</evidence>
<name>A0AAN4Z145_ASPOZ</name>
<sequence length="222" mass="25081">MSVSIPSDRPPKDDDSCSTHSEDSDISNEEGWEDVEPDDETQPVVGLFSEKVYPDVLSMLQETKDKHNFDLRRIQKELGLVNYIRSQVKAGNLSPDVSSKSNFEDEVYLKPVLEDDALLYSLDDIEDQDPEVPGGTEAERRVTELQEDLERLQSQFSEYRIAVQKSMEEQLSKEDEKLISAASSAQKSTSKAEAIDSDYFSSYSYNGMLALPIVQIFNKYAC</sequence>
<dbReference type="PANTHER" id="PTHR13267:SF3">
    <property type="entry name" value="ZINC FINGER PROTEIN 277"/>
    <property type="match status" value="1"/>
</dbReference>
<gene>
    <name evidence="5" type="ORF">Aory04_001316500</name>
</gene>
<evidence type="ECO:0000256" key="2">
    <source>
        <dbReference type="ARBA" id="ARBA00022833"/>
    </source>
</evidence>
<feature type="compositionally biased region" description="Basic and acidic residues" evidence="4">
    <location>
        <begin position="9"/>
        <end position="23"/>
    </location>
</feature>